<reference evidence="2 3" key="1">
    <citation type="submission" date="2015-09" db="EMBL/GenBank/DDBJ databases">
        <title>Draft genome sequence of Kouleothrix aurantiaca JCM 19913.</title>
        <authorList>
            <person name="Hemp J."/>
        </authorList>
    </citation>
    <scope>NUCLEOTIDE SEQUENCE [LARGE SCALE GENOMIC DNA]</scope>
    <source>
        <strain evidence="2 3">COM-B</strain>
    </source>
</reference>
<protein>
    <submittedName>
        <fullName evidence="2">Uncharacterized protein</fullName>
    </submittedName>
</protein>
<gene>
    <name evidence="2" type="ORF">SE17_11920</name>
</gene>
<evidence type="ECO:0000313" key="2">
    <source>
        <dbReference type="EMBL" id="KPV53042.1"/>
    </source>
</evidence>
<dbReference type="AlphaFoldDB" id="A0A0P9F8X4"/>
<name>A0A0P9F8X4_9CHLR</name>
<feature type="non-terminal residue" evidence="2">
    <location>
        <position position="1"/>
    </location>
</feature>
<comment type="caution">
    <text evidence="2">The sequence shown here is derived from an EMBL/GenBank/DDBJ whole genome shotgun (WGS) entry which is preliminary data.</text>
</comment>
<proteinExistence type="predicted"/>
<evidence type="ECO:0000256" key="1">
    <source>
        <dbReference type="SAM" id="MobiDB-lite"/>
    </source>
</evidence>
<organism evidence="2 3">
    <name type="scientific">Kouleothrix aurantiaca</name>
    <dbReference type="NCBI Taxonomy" id="186479"/>
    <lineage>
        <taxon>Bacteria</taxon>
        <taxon>Bacillati</taxon>
        <taxon>Chloroflexota</taxon>
        <taxon>Chloroflexia</taxon>
        <taxon>Chloroflexales</taxon>
        <taxon>Roseiflexineae</taxon>
        <taxon>Roseiflexaceae</taxon>
        <taxon>Kouleothrix</taxon>
    </lineage>
</organism>
<keyword evidence="3" id="KW-1185">Reference proteome</keyword>
<dbReference type="EMBL" id="LJCR01000357">
    <property type="protein sequence ID" value="KPV53042.1"/>
    <property type="molecule type" value="Genomic_DNA"/>
</dbReference>
<sequence>GRGDITPLLSYVPFDGSGGERIAHLPIDAELAQAWVALTGEPFRPHQAHALTTLRRGEPVALRAASAGSAGPMPESTVPAARKTPHASSSVRTEWPDTVFIAWWKPHMRRQPAANAAIVS</sequence>
<dbReference type="Proteomes" id="UP000050509">
    <property type="component" value="Unassembled WGS sequence"/>
</dbReference>
<evidence type="ECO:0000313" key="3">
    <source>
        <dbReference type="Proteomes" id="UP000050509"/>
    </source>
</evidence>
<feature type="region of interest" description="Disordered" evidence="1">
    <location>
        <begin position="63"/>
        <end position="90"/>
    </location>
</feature>
<accession>A0A0P9F8X4</accession>